<organism evidence="2 3">
    <name type="scientific">Homoserinibacter gongjuensis</name>
    <dbReference type="NCBI Taxonomy" id="1162968"/>
    <lineage>
        <taxon>Bacteria</taxon>
        <taxon>Bacillati</taxon>
        <taxon>Actinomycetota</taxon>
        <taxon>Actinomycetes</taxon>
        <taxon>Micrococcales</taxon>
        <taxon>Microbacteriaceae</taxon>
        <taxon>Homoserinibacter</taxon>
    </lineage>
</organism>
<comment type="caution">
    <text evidence="2">The sequence shown here is derived from an EMBL/GenBank/DDBJ whole genome shotgun (WGS) entry which is preliminary data.</text>
</comment>
<keyword evidence="1" id="KW-1133">Transmembrane helix</keyword>
<sequence>MKRMTMRLERIRERESGYALLVVIGLGAVMALMISTALVFTVSGTQKAQTEVDWTGALAAANAGVEDYRSRIQNDIRYVKYGNKNAPFTKNTVPAPGRPDLNDKLELDPANPAWGIGADGTWATVPGSNGTAQFRYAVSVQNYGGTGVVQLQATGKVGDATRSIVVELKQQGLTQFVYFSDYEVSDPSINGDPDCNSYRWQSPRRNQSANSCDITFTGDPSNPTSGDQILGMIHSNDQIVVCGATFGEVVEAWADDTRDPTVTTCGTNGVYKGGVVHGPKYELKQSTAEMKAETTLNDPAAVPSPGCLYTGPTTVKLENDGWMRVWSPLSKETQVYTDADGKATGGAGAADDTLCGAAGDLQSSAGAHIKVLDMNLMYVQAVPGSSTDVNYWSTSAIRTKINCNSSGTSWSFATDQVQPNPAGWTTSQKRVIQHPLTTSTESMSTGMTPGYSCSQGDVFVSGTLSGRMTIAADRYFWVTGNITYTNPNADLLGIVGQQGVVIWNPIDRYSNNLVNTNTGREVYGALTSNQHTIQVQNYNRGDKLGKLHIYGSMAMKYRGPVATGSATSISTGYVKYYEYDAKLIATNPPKYKVSTVSTFLVTRTAAVPAAYNADGSPR</sequence>
<keyword evidence="1" id="KW-0812">Transmembrane</keyword>
<keyword evidence="3" id="KW-1185">Reference proteome</keyword>
<evidence type="ECO:0000313" key="2">
    <source>
        <dbReference type="EMBL" id="GMA91141.1"/>
    </source>
</evidence>
<evidence type="ECO:0000256" key="1">
    <source>
        <dbReference type="SAM" id="Phobius"/>
    </source>
</evidence>
<keyword evidence="1" id="KW-0472">Membrane</keyword>
<reference evidence="3" key="1">
    <citation type="journal article" date="2019" name="Int. J. Syst. Evol. Microbiol.">
        <title>The Global Catalogue of Microorganisms (GCM) 10K type strain sequencing project: providing services to taxonomists for standard genome sequencing and annotation.</title>
        <authorList>
            <consortium name="The Broad Institute Genomics Platform"/>
            <consortium name="The Broad Institute Genome Sequencing Center for Infectious Disease"/>
            <person name="Wu L."/>
            <person name="Ma J."/>
        </authorList>
    </citation>
    <scope>NUCLEOTIDE SEQUENCE [LARGE SCALE GENOMIC DNA]</scope>
    <source>
        <strain evidence="3">NBRC 108755</strain>
    </source>
</reference>
<accession>A0ABQ6JUG0</accession>
<feature type="transmembrane region" description="Helical" evidence="1">
    <location>
        <begin position="20"/>
        <end position="40"/>
    </location>
</feature>
<dbReference type="EMBL" id="BSVA01000001">
    <property type="protein sequence ID" value="GMA91141.1"/>
    <property type="molecule type" value="Genomic_DNA"/>
</dbReference>
<evidence type="ECO:0000313" key="3">
    <source>
        <dbReference type="Proteomes" id="UP001157069"/>
    </source>
</evidence>
<proteinExistence type="predicted"/>
<evidence type="ECO:0008006" key="4">
    <source>
        <dbReference type="Google" id="ProtNLM"/>
    </source>
</evidence>
<dbReference type="Proteomes" id="UP001157069">
    <property type="component" value="Unassembled WGS sequence"/>
</dbReference>
<protein>
    <recommendedName>
        <fullName evidence="4">Type 4 fimbrial biogenesis protein PilX N-terminal domain-containing protein</fullName>
    </recommendedName>
</protein>
<gene>
    <name evidence="2" type="ORF">GCM10025869_16700</name>
</gene>
<name>A0ABQ6JUG0_9MICO</name>